<accession>A0ABN8I690</accession>
<evidence type="ECO:0000313" key="2">
    <source>
        <dbReference type="EMBL" id="CAH2043784.1"/>
    </source>
</evidence>
<feature type="compositionally biased region" description="Low complexity" evidence="1">
    <location>
        <begin position="92"/>
        <end position="108"/>
    </location>
</feature>
<evidence type="ECO:0000313" key="3">
    <source>
        <dbReference type="Proteomes" id="UP000837857"/>
    </source>
</evidence>
<dbReference type="Proteomes" id="UP000837857">
    <property type="component" value="Chromosome 15"/>
</dbReference>
<feature type="non-terminal residue" evidence="2">
    <location>
        <position position="218"/>
    </location>
</feature>
<evidence type="ECO:0000256" key="1">
    <source>
        <dbReference type="SAM" id="MobiDB-lite"/>
    </source>
</evidence>
<name>A0ABN8I690_9NEOP</name>
<feature type="region of interest" description="Disordered" evidence="1">
    <location>
        <begin position="92"/>
        <end position="111"/>
    </location>
</feature>
<keyword evidence="3" id="KW-1185">Reference proteome</keyword>
<organism evidence="2 3">
    <name type="scientific">Iphiclides podalirius</name>
    <name type="common">scarce swallowtail</name>
    <dbReference type="NCBI Taxonomy" id="110791"/>
    <lineage>
        <taxon>Eukaryota</taxon>
        <taxon>Metazoa</taxon>
        <taxon>Ecdysozoa</taxon>
        <taxon>Arthropoda</taxon>
        <taxon>Hexapoda</taxon>
        <taxon>Insecta</taxon>
        <taxon>Pterygota</taxon>
        <taxon>Neoptera</taxon>
        <taxon>Endopterygota</taxon>
        <taxon>Lepidoptera</taxon>
        <taxon>Glossata</taxon>
        <taxon>Ditrysia</taxon>
        <taxon>Papilionoidea</taxon>
        <taxon>Papilionidae</taxon>
        <taxon>Papilioninae</taxon>
        <taxon>Iphiclides</taxon>
    </lineage>
</organism>
<dbReference type="EMBL" id="OW152827">
    <property type="protein sequence ID" value="CAH2043784.1"/>
    <property type="molecule type" value="Genomic_DNA"/>
</dbReference>
<sequence length="218" mass="25086">MDYVKSNTNYSGKKFENFLQKYLKPMRKISDYFPNRAIELRLDIDGNKAQLISAPKKKPSTKTYFRIQKPAYLIARSNDIPDIVLTSTIKSTSESTLPTTPAPSSTTTYQDPEEKFISMKELKSIMGEFENEVKTGSFENKPLKTRDFWIALGMKYGLKCNDGYKQVNTEPKPLFPSQNNLQKILQILKEGDVMERNSNNPSSKENLHWFKIKVPKNV</sequence>
<reference evidence="2" key="1">
    <citation type="submission" date="2022-03" db="EMBL/GenBank/DDBJ databases">
        <authorList>
            <person name="Martin H S."/>
        </authorList>
    </citation>
    <scope>NUCLEOTIDE SEQUENCE</scope>
</reference>
<proteinExistence type="predicted"/>
<gene>
    <name evidence="2" type="ORF">IPOD504_LOCUS4445</name>
</gene>
<protein>
    <submittedName>
        <fullName evidence="2">Uncharacterized protein</fullName>
    </submittedName>
</protein>